<name>A0A6J8AM97_MYTCO</name>
<dbReference type="PANTHER" id="PTHR46880">
    <property type="entry name" value="RAS-ASSOCIATING DOMAIN-CONTAINING PROTEIN"/>
    <property type="match status" value="1"/>
</dbReference>
<evidence type="ECO:0000313" key="2">
    <source>
        <dbReference type="Proteomes" id="UP000507470"/>
    </source>
</evidence>
<dbReference type="Proteomes" id="UP000507470">
    <property type="component" value="Unassembled WGS sequence"/>
</dbReference>
<dbReference type="EMBL" id="CACVKT020001676">
    <property type="protein sequence ID" value="CAC5370302.1"/>
    <property type="molecule type" value="Genomic_DNA"/>
</dbReference>
<organism evidence="1 2">
    <name type="scientific">Mytilus coruscus</name>
    <name type="common">Sea mussel</name>
    <dbReference type="NCBI Taxonomy" id="42192"/>
    <lineage>
        <taxon>Eukaryota</taxon>
        <taxon>Metazoa</taxon>
        <taxon>Spiralia</taxon>
        <taxon>Lophotrochozoa</taxon>
        <taxon>Mollusca</taxon>
        <taxon>Bivalvia</taxon>
        <taxon>Autobranchia</taxon>
        <taxon>Pteriomorphia</taxon>
        <taxon>Mytilida</taxon>
        <taxon>Mytiloidea</taxon>
        <taxon>Mytilidae</taxon>
        <taxon>Mytilinae</taxon>
        <taxon>Mytilus</taxon>
    </lineage>
</organism>
<evidence type="ECO:0008006" key="3">
    <source>
        <dbReference type="Google" id="ProtNLM"/>
    </source>
</evidence>
<dbReference type="OrthoDB" id="6141612at2759"/>
<dbReference type="InterPro" id="IPR012337">
    <property type="entry name" value="RNaseH-like_sf"/>
</dbReference>
<reference evidence="1 2" key="1">
    <citation type="submission" date="2020-06" db="EMBL/GenBank/DDBJ databases">
        <authorList>
            <person name="Li R."/>
            <person name="Bekaert M."/>
        </authorList>
    </citation>
    <scope>NUCLEOTIDE SEQUENCE [LARGE SCALE GENOMIC DNA]</scope>
    <source>
        <strain evidence="2">wild</strain>
    </source>
</reference>
<dbReference type="AlphaFoldDB" id="A0A6J8AM97"/>
<proteinExistence type="predicted"/>
<sequence>MGTISEFLLAKEIDKEKVMFDAFDGCNTMSGSVKGVQRLFRHQSVYSIYVNCRNHKLALCFKHVMKGYSILQETDACLLSFAKLFEYSAQKDNVLRNIQEVKGEKVLETIKPAATRWLSHKDACIRIFHRFESYIDALDQIYTKTKDPQVFDVRTILLKSEVVPMIVILCDILSVTNKLSLILQSSHVNFTKLPVYVESKINALHSIVDSLVKDSGKSPEYVSKIDSFFEVITERNSLGRRLRNLTDIDKFDMDVFMNRTVKPLIQDLVNEIKEAMQVEPVFQAFGVLDPGNLPDNIEDLLGYGEADISVLSKHYGTALEDTYKRHKKTGTPILDGPKLVAEFNSFKRQMYALKQMRESDTNKI</sequence>
<gene>
    <name evidence="1" type="ORF">MCOR_9204</name>
</gene>
<dbReference type="PANTHER" id="PTHR46880:SF5">
    <property type="entry name" value="DUF4371 DOMAIN-CONTAINING PROTEIN"/>
    <property type="match status" value="1"/>
</dbReference>
<protein>
    <recommendedName>
        <fullName evidence="3">DUF4371 domain-containing protein</fullName>
    </recommendedName>
</protein>
<dbReference type="SUPFAM" id="SSF53098">
    <property type="entry name" value="Ribonuclease H-like"/>
    <property type="match status" value="1"/>
</dbReference>
<evidence type="ECO:0000313" key="1">
    <source>
        <dbReference type="EMBL" id="CAC5370302.1"/>
    </source>
</evidence>
<accession>A0A6J8AM97</accession>
<keyword evidence="2" id="KW-1185">Reference proteome</keyword>